<dbReference type="STRING" id="1121937.GCA_000423125_03055"/>
<protein>
    <recommendedName>
        <fullName evidence="9">POTRA domain-containing protein</fullName>
    </recommendedName>
</protein>
<dbReference type="InterPro" id="IPR034746">
    <property type="entry name" value="POTRA"/>
</dbReference>
<dbReference type="AlphaFoldDB" id="A0A3C1KSQ7"/>
<gene>
    <name evidence="10" type="ORF">DCP75_17945</name>
</gene>
<keyword evidence="5 8" id="KW-1133">Transmembrane helix</keyword>
<keyword evidence="4 8" id="KW-0812">Transmembrane</keyword>
<evidence type="ECO:0000256" key="5">
    <source>
        <dbReference type="ARBA" id="ARBA00022989"/>
    </source>
</evidence>
<evidence type="ECO:0000256" key="3">
    <source>
        <dbReference type="ARBA" id="ARBA00022618"/>
    </source>
</evidence>
<keyword evidence="2" id="KW-1003">Cell membrane</keyword>
<organism evidence="10 11">
    <name type="scientific">Haliea salexigens</name>
    <dbReference type="NCBI Taxonomy" id="287487"/>
    <lineage>
        <taxon>Bacteria</taxon>
        <taxon>Pseudomonadati</taxon>
        <taxon>Pseudomonadota</taxon>
        <taxon>Gammaproteobacteria</taxon>
        <taxon>Cellvibrionales</taxon>
        <taxon>Halieaceae</taxon>
        <taxon>Haliea</taxon>
    </lineage>
</organism>
<name>A0A3C1KSQ7_9GAMM</name>
<comment type="subcellular location">
    <subcellularLocation>
        <location evidence="1">Membrane</location>
    </subcellularLocation>
</comment>
<dbReference type="PROSITE" id="PS51779">
    <property type="entry name" value="POTRA"/>
    <property type="match status" value="1"/>
</dbReference>
<keyword evidence="3" id="KW-0132">Cell division</keyword>
<dbReference type="Proteomes" id="UP000259273">
    <property type="component" value="Unassembled WGS sequence"/>
</dbReference>
<evidence type="ECO:0000256" key="1">
    <source>
        <dbReference type="ARBA" id="ARBA00004370"/>
    </source>
</evidence>
<evidence type="ECO:0000256" key="2">
    <source>
        <dbReference type="ARBA" id="ARBA00022475"/>
    </source>
</evidence>
<sequence>MQPGLRLLDGWVNRLLVLLATGVVCVVGLRGWIALQEIPVQRIAVTGSLHRTQTEVVQDMVQPALVGGFLSANLDEVRARLQALPWIYRVSVRRRWPSTLEISVQEQLPIARWGQGGFLNHEGEVFQSASVTGEDSLPRLEGPPG</sequence>
<dbReference type="GO" id="GO:0016020">
    <property type="term" value="C:membrane"/>
    <property type="evidence" value="ECO:0007669"/>
    <property type="project" value="UniProtKB-SubCell"/>
</dbReference>
<dbReference type="Gene3D" id="3.40.50.11690">
    <property type="entry name" value="Cell division protein FtsQ/DivIB"/>
    <property type="match status" value="1"/>
</dbReference>
<feature type="transmembrane region" description="Helical" evidence="8">
    <location>
        <begin position="12"/>
        <end position="33"/>
    </location>
</feature>
<feature type="non-terminal residue" evidence="10">
    <location>
        <position position="145"/>
    </location>
</feature>
<keyword evidence="7" id="KW-0131">Cell cycle</keyword>
<dbReference type="InterPro" id="IPR045335">
    <property type="entry name" value="FtsQ_C_sf"/>
</dbReference>
<dbReference type="InterPro" id="IPR013685">
    <property type="entry name" value="POTRA_FtsQ_type"/>
</dbReference>
<dbReference type="GO" id="GO:0090529">
    <property type="term" value="P:cell septum assembly"/>
    <property type="evidence" value="ECO:0007669"/>
    <property type="project" value="InterPro"/>
</dbReference>
<comment type="caution">
    <text evidence="10">The sequence shown here is derived from an EMBL/GenBank/DDBJ whole genome shotgun (WGS) entry which is preliminary data.</text>
</comment>
<dbReference type="EMBL" id="DMND01000239">
    <property type="protein sequence ID" value="HAN29568.1"/>
    <property type="molecule type" value="Genomic_DNA"/>
</dbReference>
<proteinExistence type="predicted"/>
<dbReference type="Gene3D" id="3.10.20.310">
    <property type="entry name" value="membrane protein fhac"/>
    <property type="match status" value="1"/>
</dbReference>
<evidence type="ECO:0000256" key="6">
    <source>
        <dbReference type="ARBA" id="ARBA00023136"/>
    </source>
</evidence>
<dbReference type="InterPro" id="IPR026579">
    <property type="entry name" value="FtsQ"/>
</dbReference>
<keyword evidence="6 8" id="KW-0472">Membrane</keyword>
<evidence type="ECO:0000313" key="11">
    <source>
        <dbReference type="Proteomes" id="UP000259273"/>
    </source>
</evidence>
<evidence type="ECO:0000259" key="9">
    <source>
        <dbReference type="PROSITE" id="PS51779"/>
    </source>
</evidence>
<evidence type="ECO:0000256" key="4">
    <source>
        <dbReference type="ARBA" id="ARBA00022692"/>
    </source>
</evidence>
<accession>A0A3C1KSQ7</accession>
<dbReference type="Pfam" id="PF08478">
    <property type="entry name" value="POTRA_1"/>
    <property type="match status" value="1"/>
</dbReference>
<evidence type="ECO:0000256" key="8">
    <source>
        <dbReference type="SAM" id="Phobius"/>
    </source>
</evidence>
<reference evidence="10 11" key="1">
    <citation type="journal article" date="2018" name="Nat. Biotechnol.">
        <title>A standardized bacterial taxonomy based on genome phylogeny substantially revises the tree of life.</title>
        <authorList>
            <person name="Parks D.H."/>
            <person name="Chuvochina M."/>
            <person name="Waite D.W."/>
            <person name="Rinke C."/>
            <person name="Skarshewski A."/>
            <person name="Chaumeil P.A."/>
            <person name="Hugenholtz P."/>
        </authorList>
    </citation>
    <scope>NUCLEOTIDE SEQUENCE [LARGE SCALE GENOMIC DNA]</scope>
    <source>
        <strain evidence="10">UBA9158</strain>
    </source>
</reference>
<evidence type="ECO:0000256" key="7">
    <source>
        <dbReference type="ARBA" id="ARBA00023306"/>
    </source>
</evidence>
<dbReference type="PANTHER" id="PTHR35851:SF1">
    <property type="entry name" value="CELL DIVISION PROTEIN FTSQ"/>
    <property type="match status" value="1"/>
</dbReference>
<evidence type="ECO:0000313" key="10">
    <source>
        <dbReference type="EMBL" id="HAN29568.1"/>
    </source>
</evidence>
<feature type="domain" description="POTRA" evidence="9">
    <location>
        <begin position="38"/>
        <end position="107"/>
    </location>
</feature>
<dbReference type="PANTHER" id="PTHR35851">
    <property type="entry name" value="CELL DIVISION PROTEIN FTSQ"/>
    <property type="match status" value="1"/>
</dbReference>